<proteinExistence type="predicted"/>
<dbReference type="AlphaFoldDB" id="A0A9X1ZVL0"/>
<accession>A0A9X1ZVL0</accession>
<evidence type="ECO:0000256" key="1">
    <source>
        <dbReference type="SAM" id="Coils"/>
    </source>
</evidence>
<gene>
    <name evidence="2" type="ORF">L1967_21910</name>
</gene>
<dbReference type="NCBIfam" id="TIGR03696">
    <property type="entry name" value="Rhs_assc_core"/>
    <property type="match status" value="1"/>
</dbReference>
<dbReference type="RefSeq" id="WP_249603625.1">
    <property type="nucleotide sequence ID" value="NZ_JAKHSK010000073.1"/>
</dbReference>
<dbReference type="EMBL" id="JAKHSK010000073">
    <property type="protein sequence ID" value="MCL6220956.1"/>
    <property type="molecule type" value="Genomic_DNA"/>
</dbReference>
<feature type="non-terminal residue" evidence="2">
    <location>
        <position position="1"/>
    </location>
</feature>
<dbReference type="Proteomes" id="UP001139521">
    <property type="component" value="Unassembled WGS sequence"/>
</dbReference>
<keyword evidence="3" id="KW-1185">Reference proteome</keyword>
<comment type="caution">
    <text evidence="2">The sequence shown here is derived from an EMBL/GenBank/DDBJ whole genome shotgun (WGS) entry which is preliminary data.</text>
</comment>
<dbReference type="InterPro" id="IPR022385">
    <property type="entry name" value="Rhs_assc_core"/>
</dbReference>
<name>A0A9X1ZVL0_9FLAO</name>
<evidence type="ECO:0008006" key="4">
    <source>
        <dbReference type="Google" id="ProtNLM"/>
    </source>
</evidence>
<organism evidence="2 3">
    <name type="scientific">Zunongwangia pacifica</name>
    <dbReference type="NCBI Taxonomy" id="2911062"/>
    <lineage>
        <taxon>Bacteria</taxon>
        <taxon>Pseudomonadati</taxon>
        <taxon>Bacteroidota</taxon>
        <taxon>Flavobacteriia</taxon>
        <taxon>Flavobacteriales</taxon>
        <taxon>Flavobacteriaceae</taxon>
        <taxon>Zunongwangia</taxon>
    </lineage>
</organism>
<evidence type="ECO:0000313" key="2">
    <source>
        <dbReference type="EMBL" id="MCL6220956.1"/>
    </source>
</evidence>
<dbReference type="Gene3D" id="2.180.10.10">
    <property type="entry name" value="RHS repeat-associated core"/>
    <property type="match status" value="1"/>
</dbReference>
<evidence type="ECO:0000313" key="3">
    <source>
        <dbReference type="Proteomes" id="UP001139521"/>
    </source>
</evidence>
<keyword evidence="1" id="KW-0175">Coiled coil</keyword>
<reference evidence="2" key="1">
    <citation type="submission" date="2022-01" db="EMBL/GenBank/DDBJ databases">
        <title>Genome sequencing of Zunongwangia sp. M21534 genome.</title>
        <authorList>
            <person name="Chen Y."/>
            <person name="Dong C."/>
            <person name="Shao Z."/>
        </authorList>
    </citation>
    <scope>NUCLEOTIDE SEQUENCE</scope>
    <source>
        <strain evidence="2">MCCC M21534</strain>
    </source>
</reference>
<sequence length="926" mass="104228">TFRASIDEASTAGPENSPLSELCYQYRYDHRNRLIEKKIPGKGWEYIVYNKLDQPILTQDANQAGKSTKEWLFTKYDAFGRVVYTGLFKSNLSRSDHQDNADAENDQYENTSNTAFNYGGGTFYYTDNAYPDLSEHPNDVTLYTVNYYDDYRFYGSSLPQSVYSVPVENYNNATSTRIKTKGLATGSKVRVLTTNSWITTVMGYDKKGRVIYSKTGNPYLESSDVIKYKLDDFLGQMEESTTVHTKTGQPTITTVDKFEYDHLGRLVKQTQKINSQGEELIAFNEYDGLGQLKKKEVGNTTTSPLQTVDYAYNVRGWLKRINDPNSLGNKLFAFKLNYNTTEMGVSGTQSLYNGNISETIWRTANTGTYGNRKRGYAYQYDALNRIKSGAFRRATSNGSSFTEQSSNYNLTGMVYDLNGNIRKLKRYGHITLNAQGEVSNYGVMDDLTYSYDMGNSSNRLIQVSDIGSKDYGFKDGATSSAEFGYDVNGNMIKDLNKGIGSIAYNHLNLPEAVNVTSDKGDGTGTISYIYDATGVKLKKTAPGNMVTEYAGNYVYKNGTLEFFNTPEGYVEKENNAYKYVYQYKDHLGNIRVSYDNNGSVSNPNTSIVEEKNYYPFGLQHKGYNNVVNGTENNYQTFQGKEEEKELGRNSYDFGWRAFDPAIARWTNIDPMAERYIKTSPYVFTANNPIYNIEVDGRYFEGKDEKRAARLQRQAEKRAAKLNKRADKLEAKGKDVGDLRERAGELTQSSQDIQDMRNDENTQFRYANTNGKEAKSLGIKGKPVTIGTGTNDKGDNVVTMFTGSKTGQKLHETRHGGQHSRGEINAITQSHGAQGLDTEVSAYRAQYAWDGKLQYMTHNFDQTNIISRTLLNAQKVVPGTLININSINQINTNMVFDIGEFYTDRSARNLGTYVIPIYSAGSINNNN</sequence>
<protein>
    <recommendedName>
        <fullName evidence="4">RHS repeat-associated core domain-containing protein</fullName>
    </recommendedName>
</protein>
<feature type="coiled-coil region" evidence="1">
    <location>
        <begin position="704"/>
        <end position="731"/>
    </location>
</feature>